<gene>
    <name evidence="2" type="ORF">BSP0115_LOCUS17838</name>
</gene>
<reference evidence="2" key="1">
    <citation type="submission" date="2021-01" db="EMBL/GenBank/DDBJ databases">
        <authorList>
            <person name="Corre E."/>
            <person name="Pelletier E."/>
            <person name="Niang G."/>
            <person name="Scheremetjew M."/>
            <person name="Finn R."/>
            <person name="Kale V."/>
            <person name="Holt S."/>
            <person name="Cochrane G."/>
            <person name="Meng A."/>
            <person name="Brown T."/>
            <person name="Cohen L."/>
        </authorList>
    </citation>
    <scope>NUCLEOTIDE SEQUENCE</scope>
    <source>
        <strain evidence="2">Ms1</strain>
    </source>
</reference>
<evidence type="ECO:0000313" key="2">
    <source>
        <dbReference type="EMBL" id="CAD8924574.1"/>
    </source>
</evidence>
<proteinExistence type="predicted"/>
<feature type="region of interest" description="Disordered" evidence="1">
    <location>
        <begin position="1"/>
        <end position="22"/>
    </location>
</feature>
<dbReference type="AlphaFoldDB" id="A0A7S1CPA6"/>
<accession>A0A7S1CPA6</accession>
<protein>
    <submittedName>
        <fullName evidence="2">Uncharacterized protein</fullName>
    </submittedName>
</protein>
<evidence type="ECO:0000256" key="1">
    <source>
        <dbReference type="SAM" id="MobiDB-lite"/>
    </source>
</evidence>
<sequence>MGGSQSAAKPGAAGAAAPREAVSVQVAPTIGVSSQRDDMQRQAAEIYQKGAEDGIRTKWDEMRRQADERVKAEHSRLASRVSDLMEEFESKHKRAPQREVACTDQREAIVACLARETDPLKCADAAAAFQACAEGVTGRLMKRGALGGAQS</sequence>
<feature type="compositionally biased region" description="Low complexity" evidence="1">
    <location>
        <begin position="7"/>
        <end position="18"/>
    </location>
</feature>
<organism evidence="2">
    <name type="scientific">Bicosoecida sp. CB-2014</name>
    <dbReference type="NCBI Taxonomy" id="1486930"/>
    <lineage>
        <taxon>Eukaryota</taxon>
        <taxon>Sar</taxon>
        <taxon>Stramenopiles</taxon>
        <taxon>Bigyra</taxon>
        <taxon>Opalozoa</taxon>
        <taxon>Bicosoecida</taxon>
    </lineage>
</organism>
<name>A0A7S1CPA6_9STRA</name>
<dbReference type="EMBL" id="HBFS01026624">
    <property type="protein sequence ID" value="CAD8924574.1"/>
    <property type="molecule type" value="Transcribed_RNA"/>
</dbReference>